<dbReference type="EMBL" id="BAAAJK010000018">
    <property type="protein sequence ID" value="GAA1392223.1"/>
    <property type="molecule type" value="Genomic_DNA"/>
</dbReference>
<evidence type="ECO:0000313" key="2">
    <source>
        <dbReference type="Proteomes" id="UP001501414"/>
    </source>
</evidence>
<organism evidence="1 2">
    <name type="scientific">Pseudonocardia kongjuensis</name>
    <dbReference type="NCBI Taxonomy" id="102227"/>
    <lineage>
        <taxon>Bacteria</taxon>
        <taxon>Bacillati</taxon>
        <taxon>Actinomycetota</taxon>
        <taxon>Actinomycetes</taxon>
        <taxon>Pseudonocardiales</taxon>
        <taxon>Pseudonocardiaceae</taxon>
        <taxon>Pseudonocardia</taxon>
    </lineage>
</organism>
<dbReference type="RefSeq" id="WP_344024002.1">
    <property type="nucleotide sequence ID" value="NZ_BAAAJK010000018.1"/>
</dbReference>
<keyword evidence="2" id="KW-1185">Reference proteome</keyword>
<gene>
    <name evidence="1" type="ORF">GCM10009613_36430</name>
</gene>
<proteinExistence type="predicted"/>
<accession>A0ABN1XX83</accession>
<protein>
    <submittedName>
        <fullName evidence="1">DUF6390 family protein</fullName>
    </submittedName>
</protein>
<dbReference type="Proteomes" id="UP001501414">
    <property type="component" value="Unassembled WGS sequence"/>
</dbReference>
<dbReference type="InterPro" id="IPR045660">
    <property type="entry name" value="DUF6390"/>
</dbReference>
<comment type="caution">
    <text evidence="1">The sequence shown here is derived from an EMBL/GenBank/DDBJ whole genome shotgun (WGS) entry which is preliminary data.</text>
</comment>
<evidence type="ECO:0000313" key="1">
    <source>
        <dbReference type="EMBL" id="GAA1392223.1"/>
    </source>
</evidence>
<dbReference type="Pfam" id="PF19927">
    <property type="entry name" value="DUF6390"/>
    <property type="match status" value="1"/>
</dbReference>
<reference evidence="1 2" key="1">
    <citation type="journal article" date="2019" name="Int. J. Syst. Evol. Microbiol.">
        <title>The Global Catalogue of Microorganisms (GCM) 10K type strain sequencing project: providing services to taxonomists for standard genome sequencing and annotation.</title>
        <authorList>
            <consortium name="The Broad Institute Genomics Platform"/>
            <consortium name="The Broad Institute Genome Sequencing Center for Infectious Disease"/>
            <person name="Wu L."/>
            <person name="Ma J."/>
        </authorList>
    </citation>
    <scope>NUCLEOTIDE SEQUENCE [LARGE SCALE GENOMIC DNA]</scope>
    <source>
        <strain evidence="1 2">JCM 11896</strain>
    </source>
</reference>
<sequence length="257" mass="27952">MTAAATDAGAELFARYAYAPNHLGYCGPPAGDVLRTGTAAQVRAAARRFSGAWPYLQVLSAMSGIDDPLDPRVVASYWLGGGVGERLDPREFGARLLAVIGPQAGHYWAHLTDDLLDEAAGNHAFHVFGVYPWTRLLGRGADRQPLHVLDSCRITWGTVLARHGDDVDVRYRPLRLAGGALRLADPVVARIPVLVQGHDPAPGLTADDAVALHWGRICGRLERGRLHELRSSTLRQLDRTNRRLLRRTPDGQGRSAP</sequence>
<name>A0ABN1XX83_9PSEU</name>